<comment type="caution">
    <text evidence="9">The sequence shown here is derived from an EMBL/GenBank/DDBJ whole genome shotgun (WGS) entry which is preliminary data.</text>
</comment>
<evidence type="ECO:0000256" key="2">
    <source>
        <dbReference type="ARBA" id="ARBA00007935"/>
    </source>
</evidence>
<organism evidence="9 10">
    <name type="scientific">Nocardiopsis mwathae</name>
    <dbReference type="NCBI Taxonomy" id="1472723"/>
    <lineage>
        <taxon>Bacteria</taxon>
        <taxon>Bacillati</taxon>
        <taxon>Actinomycetota</taxon>
        <taxon>Actinomycetes</taxon>
        <taxon>Streptosporangiales</taxon>
        <taxon>Nocardiopsidaceae</taxon>
        <taxon>Nocardiopsis</taxon>
    </lineage>
</organism>
<dbReference type="AlphaFoldDB" id="A0A7W9YM15"/>
<dbReference type="GO" id="GO:0022857">
    <property type="term" value="F:transmembrane transporter activity"/>
    <property type="evidence" value="ECO:0007669"/>
    <property type="project" value="InterPro"/>
</dbReference>
<keyword evidence="10" id="KW-1185">Reference proteome</keyword>
<dbReference type="RefSeq" id="WP_343070686.1">
    <property type="nucleotide sequence ID" value="NZ_JACHDS010000001.1"/>
</dbReference>
<dbReference type="EMBL" id="JACHDS010000001">
    <property type="protein sequence ID" value="MBB6174643.1"/>
    <property type="molecule type" value="Genomic_DNA"/>
</dbReference>
<evidence type="ECO:0000256" key="4">
    <source>
        <dbReference type="ARBA" id="ARBA00022475"/>
    </source>
</evidence>
<feature type="transmembrane region" description="Helical" evidence="8">
    <location>
        <begin position="320"/>
        <end position="338"/>
    </location>
</feature>
<dbReference type="GO" id="GO:0033214">
    <property type="term" value="P:siderophore-iron import into cell"/>
    <property type="evidence" value="ECO:0007669"/>
    <property type="project" value="TreeGrafter"/>
</dbReference>
<protein>
    <submittedName>
        <fullName evidence="9">Iron complex transport system permease protein</fullName>
    </submittedName>
</protein>
<feature type="transmembrane region" description="Helical" evidence="8">
    <location>
        <begin position="12"/>
        <end position="38"/>
    </location>
</feature>
<keyword evidence="6 8" id="KW-1133">Transmembrane helix</keyword>
<dbReference type="SUPFAM" id="SSF81345">
    <property type="entry name" value="ABC transporter involved in vitamin B12 uptake, BtuC"/>
    <property type="match status" value="1"/>
</dbReference>
<reference evidence="9 10" key="1">
    <citation type="submission" date="2020-08" db="EMBL/GenBank/DDBJ databases">
        <title>Sequencing the genomes of 1000 actinobacteria strains.</title>
        <authorList>
            <person name="Klenk H.-P."/>
        </authorList>
    </citation>
    <scope>NUCLEOTIDE SEQUENCE [LARGE SCALE GENOMIC DNA]</scope>
    <source>
        <strain evidence="9 10">DSM 46659</strain>
    </source>
</reference>
<dbReference type="Pfam" id="PF01032">
    <property type="entry name" value="FecCD"/>
    <property type="match status" value="1"/>
</dbReference>
<evidence type="ECO:0000256" key="1">
    <source>
        <dbReference type="ARBA" id="ARBA00004651"/>
    </source>
</evidence>
<keyword evidence="7 8" id="KW-0472">Membrane</keyword>
<feature type="transmembrane region" description="Helical" evidence="8">
    <location>
        <begin position="160"/>
        <end position="182"/>
    </location>
</feature>
<dbReference type="GO" id="GO:0005886">
    <property type="term" value="C:plasma membrane"/>
    <property type="evidence" value="ECO:0007669"/>
    <property type="project" value="UniProtKB-SubCell"/>
</dbReference>
<evidence type="ECO:0000256" key="7">
    <source>
        <dbReference type="ARBA" id="ARBA00023136"/>
    </source>
</evidence>
<feature type="transmembrane region" description="Helical" evidence="8">
    <location>
        <begin position="209"/>
        <end position="231"/>
    </location>
</feature>
<evidence type="ECO:0000256" key="5">
    <source>
        <dbReference type="ARBA" id="ARBA00022692"/>
    </source>
</evidence>
<dbReference type="PANTHER" id="PTHR30472:SF67">
    <property type="entry name" value="PERMEASE OF ABC TRANSPORTER-RELATED"/>
    <property type="match status" value="1"/>
</dbReference>
<dbReference type="Proteomes" id="UP000546642">
    <property type="component" value="Unassembled WGS sequence"/>
</dbReference>
<feature type="transmembrane region" description="Helical" evidence="8">
    <location>
        <begin position="102"/>
        <end position="122"/>
    </location>
</feature>
<keyword evidence="4" id="KW-1003">Cell membrane</keyword>
<keyword evidence="3" id="KW-0813">Transport</keyword>
<dbReference type="PANTHER" id="PTHR30472">
    <property type="entry name" value="FERRIC ENTEROBACTIN TRANSPORT SYSTEM PERMEASE PROTEIN"/>
    <property type="match status" value="1"/>
</dbReference>
<feature type="transmembrane region" description="Helical" evidence="8">
    <location>
        <begin position="73"/>
        <end position="90"/>
    </location>
</feature>
<feature type="transmembrane region" description="Helical" evidence="8">
    <location>
        <begin position="128"/>
        <end position="148"/>
    </location>
</feature>
<keyword evidence="5 8" id="KW-0812">Transmembrane</keyword>
<evidence type="ECO:0000313" key="10">
    <source>
        <dbReference type="Proteomes" id="UP000546642"/>
    </source>
</evidence>
<accession>A0A7W9YM15</accession>
<dbReference type="InterPro" id="IPR037294">
    <property type="entry name" value="ABC_BtuC-like"/>
</dbReference>
<evidence type="ECO:0000256" key="3">
    <source>
        <dbReference type="ARBA" id="ARBA00022448"/>
    </source>
</evidence>
<comment type="similarity">
    <text evidence="2">Belongs to the binding-protein-dependent transport system permease family. FecCD subfamily.</text>
</comment>
<dbReference type="InterPro" id="IPR000522">
    <property type="entry name" value="ABC_transptr_permease_BtuC"/>
</dbReference>
<gene>
    <name evidence="9" type="ORF">HNR23_004703</name>
</gene>
<evidence type="ECO:0000256" key="8">
    <source>
        <dbReference type="SAM" id="Phobius"/>
    </source>
</evidence>
<sequence length="345" mass="35796">MLRRRHLPAPLVVAVLLAVLPIAVTFGIIVGSVGISFADTWRILAHQVVPGAVEPTWSVAHERIVLTARLPRVLLAAVVGAGLAMVGAVLQTLVRNPLADPLLLGVSSGATFGAVLVTIAGITVLGMYSVPLAAFLGALAALLIVYTLARSGGRLTTIRLILSGVVVAQVLSAAASLVIIMSSEPHAAKQVMRWTLGGLGGTTWDMLTLPLITVLVVLVLLGAQAGALNVFQLGDEMATGIGLSADRFRALVFVLTSLATGVLVAVSGPIGFVGLMMPHIARLLVGSDHRRVLPVATLLGAVFLVLADLAARTLASPEEIPVGILTSLCGAPFFLWLMRRDARKG</sequence>
<proteinExistence type="inferred from homology"/>
<comment type="subcellular location">
    <subcellularLocation>
        <location evidence="1">Cell membrane</location>
        <topology evidence="1">Multi-pass membrane protein</topology>
    </subcellularLocation>
</comment>
<evidence type="ECO:0000313" key="9">
    <source>
        <dbReference type="EMBL" id="MBB6174643.1"/>
    </source>
</evidence>
<name>A0A7W9YM15_9ACTN</name>
<dbReference type="Gene3D" id="1.10.3470.10">
    <property type="entry name" value="ABC transporter involved in vitamin B12 uptake, BtuC"/>
    <property type="match status" value="1"/>
</dbReference>
<evidence type="ECO:0000256" key="6">
    <source>
        <dbReference type="ARBA" id="ARBA00022989"/>
    </source>
</evidence>
<dbReference type="FunFam" id="1.10.3470.10:FF:000001">
    <property type="entry name" value="Vitamin B12 ABC transporter permease BtuC"/>
    <property type="match status" value="1"/>
</dbReference>
<dbReference type="CDD" id="cd06550">
    <property type="entry name" value="TM_ABC_iron-siderophores_like"/>
    <property type="match status" value="1"/>
</dbReference>
<feature type="transmembrane region" description="Helical" evidence="8">
    <location>
        <begin position="251"/>
        <end position="272"/>
    </location>
</feature>